<reference evidence="3 4" key="1">
    <citation type="submission" date="2020-08" db="EMBL/GenBank/DDBJ databases">
        <title>Whole genome shotgun sequence of Actinocatenispora thailandica NBRC 105041.</title>
        <authorList>
            <person name="Komaki H."/>
            <person name="Tamura T."/>
        </authorList>
    </citation>
    <scope>NUCLEOTIDE SEQUENCE [LARGE SCALE GENOMIC DNA]</scope>
    <source>
        <strain evidence="3 4">NBRC 105041</strain>
    </source>
</reference>
<dbReference type="InterPro" id="IPR018723">
    <property type="entry name" value="DUF2254_membrane"/>
</dbReference>
<dbReference type="AlphaFoldDB" id="A0A7R7I082"/>
<keyword evidence="2" id="KW-1133">Transmembrane helix</keyword>
<gene>
    <name evidence="3" type="ORF">Athai_65510</name>
</gene>
<sequence length="443" mass="47825">MPKSGRSLVSWRTRWRVYEYLRNTLWIVPFGCVVLAVVLAVVMPDVDRHTTATIGIRFGSDAARGVLGAVASGMITFTGFVFSILLLAVQFGSNQFSPRMLRRFLRDPTTKMALGTFMATFVYALMVLRVVGTGNDANFVPDNSISVGLLLLLLSMLMFLRLLSRTTQGLRVAAVLADLGRDARRVMDRMYPDPAGATESPGPEPGDPARAVGYRGGPAIVQSVDLPSLVERARQADAVIEFVPRFGDLVADGAPLFRLYGDRAAAIGDDWLRSTVATGDERNLRHDPAFAFRLLADISAKALSPGVNDPTTSGQALDQIELLLRQIGGRRLGPGVGVDATGSVRVRYRVPSWEDYLSLAIDETRQFGAGSIQVVRRLRALLRNVRAAVPEIRWPAIDAELATLNASAGRMFHEESDRLVAAASDGQGLGATDDPGPPPPSAA</sequence>
<evidence type="ECO:0000256" key="2">
    <source>
        <dbReference type="SAM" id="Phobius"/>
    </source>
</evidence>
<organism evidence="3 4">
    <name type="scientific">Actinocatenispora thailandica</name>
    <dbReference type="NCBI Taxonomy" id="227318"/>
    <lineage>
        <taxon>Bacteria</taxon>
        <taxon>Bacillati</taxon>
        <taxon>Actinomycetota</taxon>
        <taxon>Actinomycetes</taxon>
        <taxon>Micromonosporales</taxon>
        <taxon>Micromonosporaceae</taxon>
        <taxon>Actinocatenispora</taxon>
    </lineage>
</organism>
<keyword evidence="2" id="KW-0812">Transmembrane</keyword>
<accession>A0A7R7I082</accession>
<evidence type="ECO:0000256" key="1">
    <source>
        <dbReference type="SAM" id="MobiDB-lite"/>
    </source>
</evidence>
<dbReference type="EMBL" id="AP023355">
    <property type="protein sequence ID" value="BCJ39048.1"/>
    <property type="molecule type" value="Genomic_DNA"/>
</dbReference>
<feature type="transmembrane region" description="Helical" evidence="2">
    <location>
        <begin position="20"/>
        <end position="42"/>
    </location>
</feature>
<protein>
    <recommendedName>
        <fullName evidence="5">DUF2254 domain-containing protein</fullName>
    </recommendedName>
</protein>
<keyword evidence="2" id="KW-0472">Membrane</keyword>
<feature type="region of interest" description="Disordered" evidence="1">
    <location>
        <begin position="191"/>
        <end position="211"/>
    </location>
</feature>
<feature type="transmembrane region" description="Helical" evidence="2">
    <location>
        <begin position="112"/>
        <end position="132"/>
    </location>
</feature>
<proteinExistence type="predicted"/>
<evidence type="ECO:0008006" key="5">
    <source>
        <dbReference type="Google" id="ProtNLM"/>
    </source>
</evidence>
<dbReference type="Pfam" id="PF10011">
    <property type="entry name" value="DUF2254"/>
    <property type="match status" value="1"/>
</dbReference>
<dbReference type="Proteomes" id="UP000611640">
    <property type="component" value="Chromosome"/>
</dbReference>
<feature type="transmembrane region" description="Helical" evidence="2">
    <location>
        <begin position="144"/>
        <end position="163"/>
    </location>
</feature>
<keyword evidence="4" id="KW-1185">Reference proteome</keyword>
<dbReference type="KEGG" id="atl:Athai_65510"/>
<feature type="region of interest" description="Disordered" evidence="1">
    <location>
        <begin position="422"/>
        <end position="443"/>
    </location>
</feature>
<evidence type="ECO:0000313" key="3">
    <source>
        <dbReference type="EMBL" id="BCJ39048.1"/>
    </source>
</evidence>
<name>A0A7R7I082_9ACTN</name>
<evidence type="ECO:0000313" key="4">
    <source>
        <dbReference type="Proteomes" id="UP000611640"/>
    </source>
</evidence>
<feature type="transmembrane region" description="Helical" evidence="2">
    <location>
        <begin position="62"/>
        <end position="91"/>
    </location>
</feature>